<evidence type="ECO:0000256" key="2">
    <source>
        <dbReference type="SAM" id="Phobius"/>
    </source>
</evidence>
<feature type="region of interest" description="Disordered" evidence="1">
    <location>
        <begin position="920"/>
        <end position="973"/>
    </location>
</feature>
<keyword evidence="2" id="KW-0812">Transmembrane</keyword>
<accession>A0ABW8YDN6</accession>
<gene>
    <name evidence="4" type="ORF">ABS768_12210</name>
</gene>
<dbReference type="Proteomes" id="UP001629059">
    <property type="component" value="Unassembled WGS sequence"/>
</dbReference>
<evidence type="ECO:0000259" key="3">
    <source>
        <dbReference type="Pfam" id="PF05170"/>
    </source>
</evidence>
<feature type="domain" description="AsmA" evidence="3">
    <location>
        <begin position="20"/>
        <end position="176"/>
    </location>
</feature>
<dbReference type="InterPro" id="IPR052894">
    <property type="entry name" value="AsmA-related"/>
</dbReference>
<dbReference type="PANTHER" id="PTHR30441:SF8">
    <property type="entry name" value="DUF748 DOMAIN-CONTAINING PROTEIN"/>
    <property type="match status" value="1"/>
</dbReference>
<keyword evidence="2" id="KW-0472">Membrane</keyword>
<proteinExistence type="predicted"/>
<feature type="compositionally biased region" description="Basic and acidic residues" evidence="1">
    <location>
        <begin position="954"/>
        <end position="973"/>
    </location>
</feature>
<sequence>MKKPVKKIITVTLKWLGGIIAFVLLMLYLIPLVFPGTVAQQVKNFANSSLDGELDFTESKFSFFTHFPSLTVSLDDFILKGSAPYKGDTLLQADKVSFGINLKRLLFDREIKIDEIYVSDAFINVMVNERGEANYNVYVAPEKTPDTIDSNTSLRLERVDFHNCHIKYNDKSAKILTEAFGFNYIGKGNLSEDVFDLSTDARIDSLDFYYDGIPYLERKRLRANLITRINTNSLSFVLEKNELRINRFPLEFTGFFTILKQGYDIDINAVSANHRFNELLSLLPPQYNYLREKSKIKGRSDFQFVFKGRYDASRNRQPDMGFNLKVRDGFVHYEDSPYPFSDFTLDVSALVPSLDFRQLDLKLRTLDFKVGQDYFHADVTSKNFPDMTLKANVKGAVDLKTLQNALGFTGFDMAGVIKADVKAKGVYNQEKKLFPKTQGGFSLEGGHIKTAYYPNPITDIKFIASVQNEAGTFEDLKIAVTPASFIFEENPIYINAILSNFNDVAYDVKAKGELDLAKIYKVFATKDLDIQGYAKADLSLKGKQSYAVNGQYNKLDNKGTLELRDIKATSASFPKAFYINGGKFTFDNEKMWFDSFTATYGKSDFAIKGYLLNVMNYFFETNVMVKGDFTANSSLINIDEFMALQEGENKEQSAEINNIKQQGGAQPSGVVVLPLNLDIVLVANAKKVEYTGLVLNDLKGRVAVNNGKFFIQNGAFSIIGCRVNVDAEYDDESPVTGSFKLHLKAKDFDVKKAYNEVPLFRELASSAENAEGIISADYKVEGDFDANMSPIYESLKGGGTVWVRNVQLSGYKLFNVLGSKTGSDGLNDPNLEDIEIKSALKNSIITIEPFKFKVSGFRPKIEGRTSLKGALNLKIRLGLPPLGIIGVPVVVTGSQDNPKIKIFSKTGEEIPESKYNEIMNQVEAEEGRGGEGRGGEVAPPNGEQQLSPDAEQPENNKEENVPDTDKSVGIDKE</sequence>
<organism evidence="4 5">
    <name type="scientific">Flavobacterium rhizophilum</name>
    <dbReference type="NCBI Taxonomy" id="3163296"/>
    <lineage>
        <taxon>Bacteria</taxon>
        <taxon>Pseudomonadati</taxon>
        <taxon>Bacteroidota</taxon>
        <taxon>Flavobacteriia</taxon>
        <taxon>Flavobacteriales</taxon>
        <taxon>Flavobacteriaceae</taxon>
        <taxon>Flavobacterium</taxon>
    </lineage>
</organism>
<feature type="transmembrane region" description="Helical" evidence="2">
    <location>
        <begin position="12"/>
        <end position="34"/>
    </location>
</feature>
<dbReference type="RefSeq" id="WP_408075241.1">
    <property type="nucleotide sequence ID" value="NZ_JBELQB010000009.1"/>
</dbReference>
<dbReference type="PANTHER" id="PTHR30441">
    <property type="entry name" value="DUF748 DOMAIN-CONTAINING PROTEIN"/>
    <property type="match status" value="1"/>
</dbReference>
<keyword evidence="2" id="KW-1133">Transmembrane helix</keyword>
<dbReference type="InterPro" id="IPR007844">
    <property type="entry name" value="AsmA"/>
</dbReference>
<dbReference type="EMBL" id="JBELQB010000009">
    <property type="protein sequence ID" value="MFL9838269.1"/>
    <property type="molecule type" value="Genomic_DNA"/>
</dbReference>
<evidence type="ECO:0000313" key="4">
    <source>
        <dbReference type="EMBL" id="MFL9838269.1"/>
    </source>
</evidence>
<feature type="compositionally biased region" description="Basic and acidic residues" evidence="1">
    <location>
        <begin position="925"/>
        <end position="934"/>
    </location>
</feature>
<evidence type="ECO:0000256" key="1">
    <source>
        <dbReference type="SAM" id="MobiDB-lite"/>
    </source>
</evidence>
<reference evidence="4 5" key="1">
    <citation type="submission" date="2024-06" db="EMBL/GenBank/DDBJ databases">
        <authorList>
            <person name="Kaempfer P."/>
            <person name="Viver T."/>
        </authorList>
    </citation>
    <scope>NUCLEOTIDE SEQUENCE [LARGE SCALE GENOMIC DNA]</scope>
    <source>
        <strain evidence="4 5">ST-75</strain>
    </source>
</reference>
<name>A0ABW8YDN6_9FLAO</name>
<protein>
    <submittedName>
        <fullName evidence="4">AsmA-like C-terminal region-containing protein</fullName>
    </submittedName>
</protein>
<keyword evidence="5" id="KW-1185">Reference proteome</keyword>
<dbReference type="Pfam" id="PF05170">
    <property type="entry name" value="AsmA"/>
    <property type="match status" value="1"/>
</dbReference>
<evidence type="ECO:0000313" key="5">
    <source>
        <dbReference type="Proteomes" id="UP001629059"/>
    </source>
</evidence>
<comment type="caution">
    <text evidence="4">The sequence shown here is derived from an EMBL/GenBank/DDBJ whole genome shotgun (WGS) entry which is preliminary data.</text>
</comment>